<dbReference type="Pfam" id="PF07973">
    <property type="entry name" value="tRNA_SAD"/>
    <property type="match status" value="1"/>
</dbReference>
<evidence type="ECO:0000256" key="12">
    <source>
        <dbReference type="ARBA" id="ARBA00023146"/>
    </source>
</evidence>
<evidence type="ECO:0000256" key="2">
    <source>
        <dbReference type="ARBA" id="ARBA00008226"/>
    </source>
</evidence>
<dbReference type="EMBL" id="CP059343">
    <property type="protein sequence ID" value="QMS57032.1"/>
    <property type="molecule type" value="Genomic_DNA"/>
</dbReference>
<dbReference type="GO" id="GO:0004829">
    <property type="term" value="F:threonine-tRNA ligase activity"/>
    <property type="evidence" value="ECO:0007669"/>
    <property type="project" value="UniProtKB-UniRule"/>
</dbReference>
<dbReference type="InterPro" id="IPR012947">
    <property type="entry name" value="tRNA_SAD"/>
</dbReference>
<reference evidence="18" key="1">
    <citation type="submission" date="2017-08" db="EMBL/GenBank/DDBJ databases">
        <title>Draft Genome Sequence of Kocuria varians 80.</title>
        <authorList>
            <person name="Minaev M."/>
            <person name="Kurbakov K.A."/>
            <person name="Solodovnikova G.I."/>
            <person name="Kuznetsova O.A."/>
            <person name="Lisitsyn A.B."/>
        </authorList>
    </citation>
    <scope>NUCLEOTIDE SEQUENCE [LARGE SCALE GENOMIC DNA]</scope>
    <source>
        <strain evidence="18">80</strain>
    </source>
</reference>
<dbReference type="SUPFAM" id="SSF52954">
    <property type="entry name" value="Class II aaRS ABD-related"/>
    <property type="match status" value="1"/>
</dbReference>
<keyword evidence="12 14" id="KW-0030">Aminoacyl-tRNA synthetase</keyword>
<protein>
    <recommendedName>
        <fullName evidence="14">Threonine--tRNA ligase</fullName>
        <ecNumber evidence="14">6.1.1.3</ecNumber>
    </recommendedName>
    <alternativeName>
        <fullName evidence="14">Threonyl-tRNA synthetase</fullName>
        <shortName evidence="14">ThrRS</shortName>
    </alternativeName>
</protein>
<feature type="binding site" evidence="14">
    <location>
        <position position="371"/>
    </location>
    <ligand>
        <name>Zn(2+)</name>
        <dbReference type="ChEBI" id="CHEBI:29105"/>
        <note>catalytic</note>
    </ligand>
</feature>
<dbReference type="HAMAP" id="MF_00184">
    <property type="entry name" value="Thr_tRNA_synth"/>
    <property type="match status" value="1"/>
</dbReference>
<dbReference type="SUPFAM" id="SSF55681">
    <property type="entry name" value="Class II aaRS and biotin synthetases"/>
    <property type="match status" value="1"/>
</dbReference>
<comment type="similarity">
    <text evidence="2 14">Belongs to the class-II aminoacyl-tRNA synthetase family.</text>
</comment>
<keyword evidence="10 14" id="KW-0694">RNA-binding</keyword>
<evidence type="ECO:0000256" key="1">
    <source>
        <dbReference type="ARBA" id="ARBA00004496"/>
    </source>
</evidence>
<evidence type="ECO:0000256" key="4">
    <source>
        <dbReference type="ARBA" id="ARBA00022555"/>
    </source>
</evidence>
<dbReference type="SUPFAM" id="SSF55186">
    <property type="entry name" value="ThrRS/AlaRS common domain"/>
    <property type="match status" value="1"/>
</dbReference>
<dbReference type="InterPro" id="IPR047246">
    <property type="entry name" value="ThrRS_anticodon"/>
</dbReference>
<dbReference type="Gene3D" id="3.30.930.10">
    <property type="entry name" value="Bira Bifunctional Protein, Domain 2"/>
    <property type="match status" value="1"/>
</dbReference>
<dbReference type="KEGG" id="kvr:CIB50_0001757"/>
<evidence type="ECO:0000256" key="3">
    <source>
        <dbReference type="ARBA" id="ARBA00022490"/>
    </source>
</evidence>
<evidence type="ECO:0000256" key="10">
    <source>
        <dbReference type="ARBA" id="ARBA00022884"/>
    </source>
</evidence>
<evidence type="ECO:0000256" key="5">
    <source>
        <dbReference type="ARBA" id="ARBA00022598"/>
    </source>
</evidence>
<dbReference type="Gene3D" id="3.30.980.10">
    <property type="entry name" value="Threonyl-trna Synthetase, Chain A, domain 2"/>
    <property type="match status" value="1"/>
</dbReference>
<dbReference type="CDD" id="cd00860">
    <property type="entry name" value="ThrRS_anticodon"/>
    <property type="match status" value="1"/>
</dbReference>
<dbReference type="InterPro" id="IPR002320">
    <property type="entry name" value="Thr-tRNA-ligase_IIa"/>
</dbReference>
<dbReference type="GO" id="GO:0000049">
    <property type="term" value="F:tRNA binding"/>
    <property type="evidence" value="ECO:0007669"/>
    <property type="project" value="UniProtKB-KW"/>
</dbReference>
<dbReference type="InterPro" id="IPR033728">
    <property type="entry name" value="ThrRS_core"/>
</dbReference>
<evidence type="ECO:0000256" key="9">
    <source>
        <dbReference type="ARBA" id="ARBA00022840"/>
    </source>
</evidence>
<dbReference type="FunFam" id="3.40.50.800:FF:000001">
    <property type="entry name" value="Threonine--tRNA ligase"/>
    <property type="match status" value="1"/>
</dbReference>
<name>A0A7D7PTG9_KOCVA</name>
<dbReference type="InterPro" id="IPR045864">
    <property type="entry name" value="aa-tRNA-synth_II/BPL/LPL"/>
</dbReference>
<keyword evidence="18" id="KW-1185">Reference proteome</keyword>
<dbReference type="Proteomes" id="UP000216825">
    <property type="component" value="Chromosome"/>
</dbReference>
<dbReference type="GO" id="GO:0046872">
    <property type="term" value="F:metal ion binding"/>
    <property type="evidence" value="ECO:0007669"/>
    <property type="project" value="UniProtKB-KW"/>
</dbReference>
<keyword evidence="4 14" id="KW-0820">tRNA-binding</keyword>
<dbReference type="InterPro" id="IPR018163">
    <property type="entry name" value="Thr/Ala-tRNA-synth_IIc_edit"/>
</dbReference>
<keyword evidence="9 14" id="KW-0067">ATP-binding</keyword>
<comment type="subunit">
    <text evidence="14">Homodimer.</text>
</comment>
<evidence type="ECO:0000256" key="7">
    <source>
        <dbReference type="ARBA" id="ARBA00022741"/>
    </source>
</evidence>
<feature type="domain" description="Aminoacyl-transfer RNA synthetases class-II family profile" evidence="16">
    <location>
        <begin position="296"/>
        <end position="572"/>
    </location>
</feature>
<dbReference type="FunFam" id="3.30.930.10:FF:000019">
    <property type="entry name" value="Threonine--tRNA ligase"/>
    <property type="match status" value="1"/>
</dbReference>
<gene>
    <name evidence="14 17" type="primary">thrS</name>
    <name evidence="17" type="ORF">CIB50_0001757</name>
</gene>
<dbReference type="AlphaFoldDB" id="A0A7D7PTG9"/>
<feature type="region of interest" description="Disordered" evidence="15">
    <location>
        <begin position="1"/>
        <end position="23"/>
    </location>
</feature>
<dbReference type="CDD" id="cd00771">
    <property type="entry name" value="ThrRS_core"/>
    <property type="match status" value="1"/>
</dbReference>
<sequence>MTDAPSLRLSVDGESRTAEPGTTAADLYAQQRDVVVAHINGDLKDLATPLRDGDVVERVLVSDPEGLEVLRHSTAHVMAQAVQELRADAKLGIGPYITDGFYFDFDVAEPFTPEDLKKLEKSMLKIVNKNQIFRRRSVTEAEARAEMADEPYKLELIDLAGGPGSGAVDESAEGASVEVGGGELTIYDNVDRKSGETVWKDLCRGPHLPDTKHIGNGYALMRSAAAYWRGNENNKQLQRIYGTAWPTKDELKAYKDRLAEAERRDHRKLGVELDLFSFPDELGSGLPVFHPKGGIIRKEMEDYSRERHARAGYEFVYTPHITKGHLYEVSGHLDWYRDGMFPPMHVDEERDPETGELTKPGQDYYLKPMNCPMHNLIYRSRGRSYRELPLRLFEFGAVYRYEKSGVIHGLTRVRGMTQDDAHIYCTREQMKGELTNTLNFVLSLLKDYGMEDFYLELSTKDPEKFVGSDEIWEEATRTLQEVAEESGLELVPDPAGAAFYGPKISVQARDAIGRTWQMSTIQLDFNLPERFDLEYQASDGTRQRPVMIHRALFGSVERFMGVLTEHYAGAFPAWLSPVQVRAIPVADAFDDYLDGFAQKLREKGVRVEVDTSSDRFPKKIRTASKDKIPFVVIAGGDDAEAGTVSFRFRDGSQFNGVSQDEAVELIAGHIAQRVNADPTAPAQPGAVDDSADGSGDGEVLVTETVVEDPADGAASTSSPEAPAPGAAAGGASTETGEPGVPGQS</sequence>
<keyword evidence="5 14" id="KW-0436">Ligase</keyword>
<dbReference type="Pfam" id="PF00587">
    <property type="entry name" value="tRNA-synt_2b"/>
    <property type="match status" value="1"/>
</dbReference>
<dbReference type="InterPro" id="IPR002314">
    <property type="entry name" value="aa-tRNA-synt_IIb"/>
</dbReference>
<keyword evidence="7 14" id="KW-0547">Nucleotide-binding</keyword>
<dbReference type="EC" id="6.1.1.3" evidence="14"/>
<dbReference type="GO" id="GO:0006435">
    <property type="term" value="P:threonyl-tRNA aminoacylation"/>
    <property type="evidence" value="ECO:0007669"/>
    <property type="project" value="UniProtKB-UniRule"/>
</dbReference>
<evidence type="ECO:0000313" key="18">
    <source>
        <dbReference type="Proteomes" id="UP000216825"/>
    </source>
</evidence>
<dbReference type="GO" id="GO:0005524">
    <property type="term" value="F:ATP binding"/>
    <property type="evidence" value="ECO:0007669"/>
    <property type="project" value="UniProtKB-UniRule"/>
</dbReference>
<evidence type="ECO:0000313" key="17">
    <source>
        <dbReference type="EMBL" id="QMS57032.1"/>
    </source>
</evidence>
<dbReference type="SMART" id="SM00863">
    <property type="entry name" value="tRNA_SAD"/>
    <property type="match status" value="1"/>
</dbReference>
<evidence type="ECO:0000256" key="15">
    <source>
        <dbReference type="SAM" id="MobiDB-lite"/>
    </source>
</evidence>
<keyword evidence="6 14" id="KW-0479">Metal-binding</keyword>
<comment type="catalytic activity">
    <reaction evidence="13 14">
        <text>tRNA(Thr) + L-threonine + ATP = L-threonyl-tRNA(Thr) + AMP + diphosphate + H(+)</text>
        <dbReference type="Rhea" id="RHEA:24624"/>
        <dbReference type="Rhea" id="RHEA-COMP:9670"/>
        <dbReference type="Rhea" id="RHEA-COMP:9704"/>
        <dbReference type="ChEBI" id="CHEBI:15378"/>
        <dbReference type="ChEBI" id="CHEBI:30616"/>
        <dbReference type="ChEBI" id="CHEBI:33019"/>
        <dbReference type="ChEBI" id="CHEBI:57926"/>
        <dbReference type="ChEBI" id="CHEBI:78442"/>
        <dbReference type="ChEBI" id="CHEBI:78534"/>
        <dbReference type="ChEBI" id="CHEBI:456215"/>
        <dbReference type="EC" id="6.1.1.3"/>
    </reaction>
</comment>
<evidence type="ECO:0000259" key="16">
    <source>
        <dbReference type="PROSITE" id="PS50862"/>
    </source>
</evidence>
<dbReference type="Gene3D" id="3.40.50.800">
    <property type="entry name" value="Anticodon-binding domain"/>
    <property type="match status" value="1"/>
</dbReference>
<evidence type="ECO:0000256" key="8">
    <source>
        <dbReference type="ARBA" id="ARBA00022833"/>
    </source>
</evidence>
<feature type="binding site" evidence="14">
    <location>
        <position position="549"/>
    </location>
    <ligand>
        <name>Zn(2+)</name>
        <dbReference type="ChEBI" id="CHEBI:29105"/>
        <note>catalytic</note>
    </ligand>
</feature>
<reference evidence="17 18" key="2">
    <citation type="submission" date="2020-07" db="EMBL/GenBank/DDBJ databases">
        <title>Genome of starter culture bacteria Kocuria salsicia reveals its technological properties and safety for usage in meat industry.</title>
        <authorList>
            <person name="Michael M."/>
            <person name="Konstantin K."/>
            <person name="Evgenii K."/>
            <person name="Galina S."/>
            <person name="Oksana K."/>
            <person name="Andrei L."/>
        </authorList>
    </citation>
    <scope>NUCLEOTIDE SEQUENCE [LARGE SCALE GENOMIC DNA]</scope>
    <source>
        <strain evidence="17 18">80</strain>
    </source>
</reference>
<feature type="binding site" evidence="14">
    <location>
        <position position="422"/>
    </location>
    <ligand>
        <name>Zn(2+)</name>
        <dbReference type="ChEBI" id="CHEBI:29105"/>
        <note>catalytic</note>
    </ligand>
</feature>
<dbReference type="GO" id="GO:0005737">
    <property type="term" value="C:cytoplasm"/>
    <property type="evidence" value="ECO:0007669"/>
    <property type="project" value="UniProtKB-SubCell"/>
</dbReference>
<keyword evidence="8 14" id="KW-0862">Zinc</keyword>
<dbReference type="NCBIfam" id="TIGR00418">
    <property type="entry name" value="thrS"/>
    <property type="match status" value="1"/>
</dbReference>
<keyword evidence="11 14" id="KW-0648">Protein biosynthesis</keyword>
<organism evidence="17 18">
    <name type="scientific">Kocuria varians</name>
    <name type="common">Micrococcus varians</name>
    <dbReference type="NCBI Taxonomy" id="1272"/>
    <lineage>
        <taxon>Bacteria</taxon>
        <taxon>Bacillati</taxon>
        <taxon>Actinomycetota</taxon>
        <taxon>Actinomycetes</taxon>
        <taxon>Micrococcales</taxon>
        <taxon>Micrococcaceae</taxon>
        <taxon>Kocuria</taxon>
    </lineage>
</organism>
<dbReference type="PANTHER" id="PTHR11451">
    <property type="entry name" value="THREONINE-TRNA LIGASE"/>
    <property type="match status" value="1"/>
</dbReference>
<dbReference type="PANTHER" id="PTHR11451:SF44">
    <property type="entry name" value="THREONINE--TRNA LIGASE, CHLOROPLASTIC_MITOCHONDRIAL 2"/>
    <property type="match status" value="1"/>
</dbReference>
<comment type="caution">
    <text evidence="14">Lacks conserved residue(s) required for the propagation of feature annotation.</text>
</comment>
<dbReference type="FunFam" id="3.30.54.20:FF:000003">
    <property type="entry name" value="Threonine--tRNA ligase"/>
    <property type="match status" value="1"/>
</dbReference>
<dbReference type="Pfam" id="PF03129">
    <property type="entry name" value="HGTP_anticodon"/>
    <property type="match status" value="1"/>
</dbReference>
<evidence type="ECO:0000256" key="6">
    <source>
        <dbReference type="ARBA" id="ARBA00022723"/>
    </source>
</evidence>
<comment type="subcellular location">
    <subcellularLocation>
        <location evidence="1 14">Cytoplasm</location>
    </subcellularLocation>
</comment>
<evidence type="ECO:0000256" key="11">
    <source>
        <dbReference type="ARBA" id="ARBA00022917"/>
    </source>
</evidence>
<dbReference type="InterPro" id="IPR036621">
    <property type="entry name" value="Anticodon-bd_dom_sf"/>
</dbReference>
<accession>A0A7D7PTG9</accession>
<feature type="compositionally biased region" description="Low complexity" evidence="15">
    <location>
        <begin position="712"/>
        <end position="738"/>
    </location>
</feature>
<dbReference type="Gene3D" id="3.30.54.20">
    <property type="match status" value="1"/>
</dbReference>
<comment type="cofactor">
    <cofactor evidence="14">
        <name>Zn(2+)</name>
        <dbReference type="ChEBI" id="CHEBI:29105"/>
    </cofactor>
    <text evidence="14">Binds 1 zinc ion per subunit.</text>
</comment>
<dbReference type="RefSeq" id="WP_094393864.1">
    <property type="nucleotide sequence ID" value="NZ_CP059343.1"/>
</dbReference>
<dbReference type="PRINTS" id="PR01047">
    <property type="entry name" value="TRNASYNTHTHR"/>
</dbReference>
<feature type="region of interest" description="Disordered" evidence="15">
    <location>
        <begin position="676"/>
        <end position="744"/>
    </location>
</feature>
<dbReference type="InterPro" id="IPR004154">
    <property type="entry name" value="Anticodon-bd"/>
</dbReference>
<evidence type="ECO:0000256" key="14">
    <source>
        <dbReference type="HAMAP-Rule" id="MF_00184"/>
    </source>
</evidence>
<proteinExistence type="inferred from homology"/>
<dbReference type="PROSITE" id="PS50862">
    <property type="entry name" value="AA_TRNA_LIGASE_II"/>
    <property type="match status" value="1"/>
</dbReference>
<keyword evidence="3 14" id="KW-0963">Cytoplasm</keyword>
<evidence type="ECO:0000256" key="13">
    <source>
        <dbReference type="ARBA" id="ARBA00049515"/>
    </source>
</evidence>
<dbReference type="InterPro" id="IPR006195">
    <property type="entry name" value="aa-tRNA-synth_II"/>
</dbReference>